<evidence type="ECO:0000256" key="4">
    <source>
        <dbReference type="ARBA" id="ARBA00022807"/>
    </source>
</evidence>
<evidence type="ECO:0000259" key="7">
    <source>
        <dbReference type="PROSITE" id="PS51935"/>
    </source>
</evidence>
<feature type="domain" description="NlpC/P60" evidence="7">
    <location>
        <begin position="1283"/>
        <end position="1411"/>
    </location>
</feature>
<accession>A0A291I9Q4</accession>
<dbReference type="GeneID" id="63209403"/>
<keyword evidence="2" id="KW-0645">Protease</keyword>
<evidence type="ECO:0000256" key="6">
    <source>
        <dbReference type="SAM" id="MobiDB-lite"/>
    </source>
</evidence>
<proteinExistence type="inferred from homology"/>
<feature type="region of interest" description="Disordered" evidence="6">
    <location>
        <begin position="159"/>
        <end position="182"/>
    </location>
</feature>
<feature type="region of interest" description="Disordered" evidence="6">
    <location>
        <begin position="1091"/>
        <end position="1159"/>
    </location>
</feature>
<keyword evidence="5" id="KW-0175">Coiled coil</keyword>
<dbReference type="Proteomes" id="UP000231431">
    <property type="component" value="Segment"/>
</dbReference>
<dbReference type="GO" id="GO:0001897">
    <property type="term" value="P:symbiont-mediated cytolysis of host cell"/>
    <property type="evidence" value="ECO:0007669"/>
    <property type="project" value="UniProtKB-ARBA"/>
</dbReference>
<dbReference type="EMBL" id="MF185728">
    <property type="protein sequence ID" value="ATG86427.1"/>
    <property type="molecule type" value="Genomic_DNA"/>
</dbReference>
<sequence>MAEYVAAQASVLMVPTLGKGANSFHQKLRAQLQTVRESVEVKVEANTAEMLAEIQAARESVERRPIRLRVEVQNVKRHISDLQQQARRGLTLNLAVAGMAQLDQLGLSLASLNTSIVQLSQSALVVPGIIAGLASSFGAALVGTRGLTDAFKAHTAAQKDSADAARQQRDANRAVRDSTRDLNNAIRDARRNLEDLNAQLRDAPLDEAEAMMNLQEAMAEANDKVGKSAFQMQKDQLGIRRAEGQLAETRRRNLRLQQDVAEANAKGVQGNDAVVAATERLTVALEDAARGTSAMNELADAMGKLSPNAQDFVNRVRSLSGAWMNLRTAVQDRLFANLGSDIQGLAGTGLPLLERGLSGIAGAINGNLRTAIASLGDSQNQGFLERIFGNTEEAQNLFSRAIDPLIGGLLRLSAVGSDSLPRLSDAFGDVMTRFENFVMAADADGRLDKWIDKGLNALTDLGNTLLNIGSIMNSVSEAFTGTGGRGLLELLSDGSKRLADFLKSAEGQQKLKDFFYEARAEFQKWRPTLEQIPGILKNVQDAAQRWADMLLPFLNTAATLLKEHPGIIQTVLFAWLGWRTLQPMITGIKSALGLMAGALDLVSRAFGDGGSGANGKASKFSGLMAVGGPIALGVSAVASLLMYEYVNAQQEAAETTAYHADMVARLRGEMDALSGSLTQQGLTEKLGRAGGFVDPNETGAKPRDLPGLAQSEFNISREQFGQALTPTNQAARDQVVNTTRQAILDELNSKPLAAFIGEDDANFLDLLNKQRKPEAQITNDVLARALTGDSQARELFERSGASFSLSDLLYGYDNPLSWLPGSRNDDTPGLSQRARAGANISRFVMDDTNHALQVGAEVRANNEAVTGRAQFKPGVPNPFAGLGSPSPYYEPGGQGAAGVRVDMPFREIQRNHPDLVENIRKNGGRFEELADGTVIHLDADRAGLYLQPAPTAATGGLLSGPGTGRSDSILARVSNGEFITRADAVAKYGQDFFHALNKGEIDPALLPGFDGGGLVDLILPGGPAPAPAPAGGSRFDPNPLPISGFTPKPLAPVPAAPPGAFDAPTPLDMLPKPAMPDITNPGLYDPMTGKYGAAPASATQKPLKPGVDGDKGEASGPNVPPTDPRSPGYNQPNHGLGGSPGPGNGIPHLTGATPGPSTPTVAGLALPGFAPQAGMPGSVPNPGLTPSANDPMGLAGLPNELQPVSILQQIGEILLSAVLGFFGIDPTYFNIGKRIFTGLTGEDKDRGKPKAADPQVQQIIDGYPTDLGTQYPFVGTLNGASVSPAAQRAANMAELMAGKPYVWGGSGLDGTDCSGLVMYVADALNGKPFSGRTGGTGGFAQSIPAKGGVIISDPSQAPPGTYRIGWNASHTAATLPDGRNIESSTYGKPIAVGSGASGYNDPQFTNWAYFPLPSYASGGFLSGAGTGRSDSMLARVSNGEFITRADSVAKYGRGFFEAINAGRIDPSMLPGFAPGGMPVPPVTPLPTPQPAPPPPVATAAPPGAPTDPAAPPPPDQPVVPTETAEQALGGLSNALSGTGAGPSGQMPGAAAPEGATPGIDPRSVAGRAPTNLDHNNPALSKGIQSGFAHVGSLVATAASMGAGAAGAAAPGAGAAGGAAGAGIQAGAQIAGQVASGAVNILSSLLVGTLSGGSSPNAYGAPVLPQQPQGSGMGGPAVVNNYGDIHTASYDQFYQGQQRREAQTQVPFLPMK</sequence>
<dbReference type="GO" id="GO:0006508">
    <property type="term" value="P:proteolysis"/>
    <property type="evidence" value="ECO:0007669"/>
    <property type="project" value="UniProtKB-KW"/>
</dbReference>
<evidence type="ECO:0000313" key="8">
    <source>
        <dbReference type="EMBL" id="ATG86427.1"/>
    </source>
</evidence>
<feature type="compositionally biased region" description="Basic and acidic residues" evidence="6">
    <location>
        <begin position="160"/>
        <end position="180"/>
    </location>
</feature>
<dbReference type="GO" id="GO:0008234">
    <property type="term" value="F:cysteine-type peptidase activity"/>
    <property type="evidence" value="ECO:0007669"/>
    <property type="project" value="UniProtKB-KW"/>
</dbReference>
<dbReference type="PROSITE" id="PS51935">
    <property type="entry name" value="NLPC_P60"/>
    <property type="match status" value="1"/>
</dbReference>
<gene>
    <name evidence="8" type="primary">16</name>
    <name evidence="8" type="ORF">SEA_FINEMLUCIS_16</name>
</gene>
<keyword evidence="4" id="KW-0788">Thiol protease</keyword>
<feature type="compositionally biased region" description="Gly residues" evidence="6">
    <location>
        <begin position="1135"/>
        <end position="1144"/>
    </location>
</feature>
<dbReference type="Gene3D" id="3.90.1720.10">
    <property type="entry name" value="endopeptidase domain like (from Nostoc punctiforme)"/>
    <property type="match status" value="1"/>
</dbReference>
<dbReference type="InterPro" id="IPR038765">
    <property type="entry name" value="Papain-like_cys_pep_sf"/>
</dbReference>
<feature type="region of interest" description="Disordered" evidence="6">
    <location>
        <begin position="1025"/>
        <end position="1062"/>
    </location>
</feature>
<evidence type="ECO:0000313" key="9">
    <source>
        <dbReference type="Proteomes" id="UP000231431"/>
    </source>
</evidence>
<feature type="region of interest" description="Disordered" evidence="6">
    <location>
        <begin position="1658"/>
        <end position="1677"/>
    </location>
</feature>
<evidence type="ECO:0000256" key="2">
    <source>
        <dbReference type="ARBA" id="ARBA00022670"/>
    </source>
</evidence>
<feature type="coiled-coil region" evidence="5">
    <location>
        <begin position="239"/>
        <end position="266"/>
    </location>
</feature>
<evidence type="ECO:0000256" key="5">
    <source>
        <dbReference type="SAM" id="Coils"/>
    </source>
</evidence>
<keyword evidence="9" id="KW-1185">Reference proteome</keyword>
<feature type="region of interest" description="Disordered" evidence="6">
    <location>
        <begin position="1479"/>
        <end position="1577"/>
    </location>
</feature>
<dbReference type="RefSeq" id="YP_010012854.1">
    <property type="nucleotide sequence ID" value="NC_053507.1"/>
</dbReference>
<evidence type="ECO:0000256" key="3">
    <source>
        <dbReference type="ARBA" id="ARBA00022801"/>
    </source>
</evidence>
<dbReference type="SUPFAM" id="SSF54001">
    <property type="entry name" value="Cysteine proteinases"/>
    <property type="match status" value="1"/>
</dbReference>
<comment type="similarity">
    <text evidence="1">Belongs to the peptidase C40 family.</text>
</comment>
<dbReference type="InterPro" id="IPR000064">
    <property type="entry name" value="NLP_P60_dom"/>
</dbReference>
<feature type="compositionally biased region" description="Low complexity" evidence="6">
    <location>
        <begin position="1547"/>
        <end position="1558"/>
    </location>
</feature>
<keyword evidence="3" id="KW-0378">Hydrolase</keyword>
<reference evidence="8 9" key="1">
    <citation type="submission" date="2017-06" db="EMBL/GenBank/DDBJ databases">
        <authorList>
            <person name="Herren C.D."/>
            <person name="Smith-Caldas M."/>
            <person name="Curl A.K."/>
            <person name="Carbajal J.A."/>
            <person name="Thornton M."/>
            <person name="Klein S."/>
            <person name="Atkinson C.A."/>
            <person name="Brown D."/>
            <person name="Clarkston C."/>
            <person name="Cox V.G."/>
            <person name="Helms T.L."/>
            <person name="Johnson B.M."/>
            <person name="Mosqueda S.M."/>
            <person name="Nichols J.M."/>
            <person name="Rafter T.E."/>
            <person name="Smith J.L."/>
            <person name="Snow J.A."/>
            <person name="Trosper K.M."/>
            <person name="Waner K.N."/>
            <person name="Zych M.G."/>
            <person name="Anderson M.S."/>
            <person name="Chang A.W."/>
            <person name="Martinez A.C."/>
            <person name="Vars S.J."/>
            <person name="Wagner K.E."/>
            <person name="Wiebe P.L."/>
            <person name="Williams T."/>
            <person name="Yanez C.P."/>
            <person name="Stoner T.H."/>
            <person name="Garlena R.A."/>
            <person name="Russell D.A."/>
            <person name="Pope W.H."/>
            <person name="Jacobs-Sera D."/>
            <person name="Hatfull G.F."/>
        </authorList>
    </citation>
    <scope>NUCLEOTIDE SEQUENCE [LARGE SCALE GENOMIC DNA]</scope>
</reference>
<name>A0A291I9Q4_9CAUD</name>
<feature type="compositionally biased region" description="Pro residues" evidence="6">
    <location>
        <begin position="1479"/>
        <end position="1517"/>
    </location>
</feature>
<protein>
    <submittedName>
        <fullName evidence="8">Tape measure protein</fullName>
    </submittedName>
</protein>
<organism evidence="8 9">
    <name type="scientific">Mycobacterium phage Finemlucis</name>
    <dbReference type="NCBI Taxonomy" id="2015844"/>
    <lineage>
        <taxon>Viruses</taxon>
        <taxon>Duplodnaviria</taxon>
        <taxon>Heunggongvirae</taxon>
        <taxon>Uroviricota</taxon>
        <taxon>Caudoviricetes</taxon>
        <taxon>Vilmaviridae</taxon>
        <taxon>Lclasvirinae</taxon>
        <taxon>Faithunavirus</taxon>
        <taxon>Faithunavirus finemlucis</taxon>
    </lineage>
</organism>
<dbReference type="KEGG" id="vg:63209403"/>
<evidence type="ECO:0000256" key="1">
    <source>
        <dbReference type="ARBA" id="ARBA00007074"/>
    </source>
</evidence>